<organism evidence="2 3">
    <name type="scientific">Parafrankia soli</name>
    <dbReference type="NCBI Taxonomy" id="2599596"/>
    <lineage>
        <taxon>Bacteria</taxon>
        <taxon>Bacillati</taxon>
        <taxon>Actinomycetota</taxon>
        <taxon>Actinomycetes</taxon>
        <taxon>Frankiales</taxon>
        <taxon>Frankiaceae</taxon>
        <taxon>Parafrankia</taxon>
    </lineage>
</organism>
<comment type="caution">
    <text evidence="2">The sequence shown here is derived from an EMBL/GenBank/DDBJ whole genome shotgun (WGS) entry which is preliminary data.</text>
</comment>
<dbReference type="Gene3D" id="3.40.50.150">
    <property type="entry name" value="Vaccinia Virus protein VP39"/>
    <property type="match status" value="1"/>
</dbReference>
<dbReference type="Proteomes" id="UP000179769">
    <property type="component" value="Unassembled WGS sequence"/>
</dbReference>
<keyword evidence="3" id="KW-1185">Reference proteome</keyword>
<dbReference type="Pfam" id="PF05050">
    <property type="entry name" value="Methyltransf_21"/>
    <property type="match status" value="1"/>
</dbReference>
<reference evidence="3" key="1">
    <citation type="submission" date="2016-07" db="EMBL/GenBank/DDBJ databases">
        <title>Frankia sp. NRRL B-16219 Genome sequencing.</title>
        <authorList>
            <person name="Ghodhbane-Gtari F."/>
            <person name="Swanson E."/>
            <person name="Gueddou A."/>
            <person name="Louati M."/>
            <person name="Nouioui I."/>
            <person name="Hezbri K."/>
            <person name="Abebe-Akele F."/>
            <person name="Simpson S."/>
            <person name="Morris K."/>
            <person name="Thomas K."/>
            <person name="Gtari M."/>
            <person name="Tisa L.S."/>
        </authorList>
    </citation>
    <scope>NUCLEOTIDE SEQUENCE [LARGE SCALE GENOMIC DNA]</scope>
    <source>
        <strain evidence="3">NRRL B-16219</strain>
    </source>
</reference>
<dbReference type="SUPFAM" id="SSF53335">
    <property type="entry name" value="S-adenosyl-L-methionine-dependent methyltransferases"/>
    <property type="match status" value="1"/>
</dbReference>
<dbReference type="InterPro" id="IPR029063">
    <property type="entry name" value="SAM-dependent_MTases_sf"/>
</dbReference>
<accession>A0A1S1PHS3</accession>
<dbReference type="NCBIfam" id="TIGR01444">
    <property type="entry name" value="fkbM_fam"/>
    <property type="match status" value="1"/>
</dbReference>
<dbReference type="InterPro" id="IPR006342">
    <property type="entry name" value="FkbM_mtfrase"/>
</dbReference>
<name>A0A1S1PHS3_9ACTN</name>
<dbReference type="PANTHER" id="PTHR34203:SF15">
    <property type="entry name" value="SLL1173 PROTEIN"/>
    <property type="match status" value="1"/>
</dbReference>
<evidence type="ECO:0000313" key="2">
    <source>
        <dbReference type="EMBL" id="OHV20152.1"/>
    </source>
</evidence>
<dbReference type="EMBL" id="MAXA01000271">
    <property type="protein sequence ID" value="OHV20152.1"/>
    <property type="molecule type" value="Genomic_DNA"/>
</dbReference>
<sequence>MRWRAASVLDARLPDIRGRDRVIGRVHGRRRYSGPLCGTLHNGLEFWFPEATDGSVRSIFSLRYRPPALAPVLDVALERGGCFYDVGANIGVYTLWAAPKVGQDGQVHAFEPAPSTFENLTRLVRLNDLSNVTAVPTAVGARSGVGYLRTVAGASGLAHLTSNPDNCLETPLTTLDDYSGCHRPPALVKIDVEGHELAVLQGATGLLGTHRPALVLETIPAHCARTGSSTGAVLDLLTAADYEVFNLTPGGLRPAVEGDLTVNVLALSRGNRTHGAVALRLATTRFARNQCP</sequence>
<feature type="domain" description="Methyltransferase FkbM" evidence="1">
    <location>
        <begin position="85"/>
        <end position="243"/>
    </location>
</feature>
<proteinExistence type="predicted"/>
<dbReference type="AlphaFoldDB" id="A0A1S1PHS3"/>
<evidence type="ECO:0000259" key="1">
    <source>
        <dbReference type="Pfam" id="PF05050"/>
    </source>
</evidence>
<evidence type="ECO:0000313" key="3">
    <source>
        <dbReference type="Proteomes" id="UP000179769"/>
    </source>
</evidence>
<protein>
    <recommendedName>
        <fullName evidence="1">Methyltransferase FkbM domain-containing protein</fullName>
    </recommendedName>
</protein>
<dbReference type="InterPro" id="IPR052514">
    <property type="entry name" value="SAM-dependent_MTase"/>
</dbReference>
<dbReference type="PANTHER" id="PTHR34203">
    <property type="entry name" value="METHYLTRANSFERASE, FKBM FAMILY PROTEIN"/>
    <property type="match status" value="1"/>
</dbReference>
<gene>
    <name evidence="2" type="ORF">BBK14_28525</name>
</gene>